<protein>
    <submittedName>
        <fullName evidence="4">PepSY domain-containing protein</fullName>
    </submittedName>
</protein>
<proteinExistence type="predicted"/>
<evidence type="ECO:0000313" key="4">
    <source>
        <dbReference type="EMBL" id="UUP13627.1"/>
    </source>
</evidence>
<feature type="chain" id="PRO_5046172110" evidence="2">
    <location>
        <begin position="21"/>
        <end position="185"/>
    </location>
</feature>
<name>A0ABY5M718_9ACTN</name>
<dbReference type="Gene3D" id="3.30.505.20">
    <property type="match status" value="2"/>
</dbReference>
<keyword evidence="2" id="KW-0732">Signal</keyword>
<feature type="signal peptide" evidence="2">
    <location>
        <begin position="1"/>
        <end position="20"/>
    </location>
</feature>
<feature type="region of interest" description="Disordered" evidence="1">
    <location>
        <begin position="83"/>
        <end position="124"/>
    </location>
</feature>
<evidence type="ECO:0000259" key="3">
    <source>
        <dbReference type="Pfam" id="PF03413"/>
    </source>
</evidence>
<organism evidence="4 5">
    <name type="scientific">Aeromicrobium wangtongii</name>
    <dbReference type="NCBI Taxonomy" id="2969247"/>
    <lineage>
        <taxon>Bacteria</taxon>
        <taxon>Bacillati</taxon>
        <taxon>Actinomycetota</taxon>
        <taxon>Actinomycetes</taxon>
        <taxon>Propionibacteriales</taxon>
        <taxon>Nocardioidaceae</taxon>
        <taxon>Aeromicrobium</taxon>
    </lineage>
</organism>
<evidence type="ECO:0000313" key="5">
    <source>
        <dbReference type="Proteomes" id="UP001316184"/>
    </source>
</evidence>
<feature type="compositionally biased region" description="Low complexity" evidence="1">
    <location>
        <begin position="90"/>
        <end position="117"/>
    </location>
</feature>
<reference evidence="4 5" key="1">
    <citation type="submission" date="2022-08" db="EMBL/GenBank/DDBJ databases">
        <title>novel species in genus Aeromicrobium.</title>
        <authorList>
            <person name="Ye L."/>
        </authorList>
    </citation>
    <scope>NUCLEOTIDE SEQUENCE [LARGE SCALE GENOMIC DNA]</scope>
    <source>
        <strain evidence="5">zg-Y1379</strain>
    </source>
</reference>
<dbReference type="PROSITE" id="PS51257">
    <property type="entry name" value="PROKAR_LIPOPROTEIN"/>
    <property type="match status" value="1"/>
</dbReference>
<accession>A0ABY5M718</accession>
<dbReference type="InterPro" id="IPR025711">
    <property type="entry name" value="PepSY"/>
</dbReference>
<evidence type="ECO:0000256" key="2">
    <source>
        <dbReference type="SAM" id="SignalP"/>
    </source>
</evidence>
<feature type="domain" description="PepSY" evidence="3">
    <location>
        <begin position="34"/>
        <end position="81"/>
    </location>
</feature>
<sequence length="185" mass="19300">MRTSLTAIAASLVLILTASACGSDDDDKISSADREKAEAAALKYVGAGKATETDRGDGDDDYAYEVEVELPDGIDIEVQLDENFKVTNRPPTASDLATPAPSTTPSAKPSASPSTVAPDDDRGLLGKTAIRAKDAALKATGGGEVLSTEGSDDADHVYEVEVRTPSGEDVTVELDADFKVVRIDR</sequence>
<dbReference type="Proteomes" id="UP001316184">
    <property type="component" value="Chromosome"/>
</dbReference>
<dbReference type="EMBL" id="CP102173">
    <property type="protein sequence ID" value="UUP13627.1"/>
    <property type="molecule type" value="Genomic_DNA"/>
</dbReference>
<gene>
    <name evidence="4" type="ORF">NQV15_17530</name>
</gene>
<evidence type="ECO:0000256" key="1">
    <source>
        <dbReference type="SAM" id="MobiDB-lite"/>
    </source>
</evidence>
<keyword evidence="5" id="KW-1185">Reference proteome</keyword>
<feature type="domain" description="PepSY" evidence="3">
    <location>
        <begin position="132"/>
        <end position="176"/>
    </location>
</feature>
<dbReference type="RefSeq" id="WP_232403774.1">
    <property type="nucleotide sequence ID" value="NZ_CP102173.1"/>
</dbReference>
<dbReference type="Pfam" id="PF03413">
    <property type="entry name" value="PepSY"/>
    <property type="match status" value="2"/>
</dbReference>